<evidence type="ECO:0000256" key="2">
    <source>
        <dbReference type="ARBA" id="ARBA00022553"/>
    </source>
</evidence>
<dbReference type="InterPro" id="IPR049552">
    <property type="entry name" value="PKS_DH_N"/>
</dbReference>
<dbReference type="InterPro" id="IPR014031">
    <property type="entry name" value="Ketoacyl_synth_C"/>
</dbReference>
<evidence type="ECO:0000256" key="5">
    <source>
        <dbReference type="ARBA" id="ARBA00022679"/>
    </source>
</evidence>
<dbReference type="PROSITE" id="PS50075">
    <property type="entry name" value="CARRIER"/>
    <property type="match status" value="2"/>
</dbReference>
<dbReference type="Pfam" id="PF00501">
    <property type="entry name" value="AMP-binding"/>
    <property type="match status" value="1"/>
</dbReference>
<feature type="compositionally biased region" description="Polar residues" evidence="10">
    <location>
        <begin position="2463"/>
        <end position="2472"/>
    </location>
</feature>
<dbReference type="SUPFAM" id="SSF52151">
    <property type="entry name" value="FabD/lysophospholipase-like"/>
    <property type="match status" value="1"/>
</dbReference>
<feature type="domain" description="Carrier" evidence="11">
    <location>
        <begin position="3546"/>
        <end position="3621"/>
    </location>
</feature>
<dbReference type="GO" id="GO:0004315">
    <property type="term" value="F:3-oxoacyl-[acyl-carrier-protein] synthase activity"/>
    <property type="evidence" value="ECO:0007669"/>
    <property type="project" value="InterPro"/>
</dbReference>
<dbReference type="InterPro" id="IPR029063">
    <property type="entry name" value="SAM-dependent_MTases_sf"/>
</dbReference>
<dbReference type="InterPro" id="IPR016039">
    <property type="entry name" value="Thiolase-like"/>
</dbReference>
<dbReference type="InterPro" id="IPR036291">
    <property type="entry name" value="NAD(P)-bd_dom_sf"/>
</dbReference>
<dbReference type="Pfam" id="PF02801">
    <property type="entry name" value="Ketoacyl-synt_C"/>
    <property type="match status" value="1"/>
</dbReference>
<dbReference type="InterPro" id="IPR016036">
    <property type="entry name" value="Malonyl_transacylase_ACP-bd"/>
</dbReference>
<keyword evidence="4" id="KW-0489">Methyltransferase</keyword>
<evidence type="ECO:0000313" key="15">
    <source>
        <dbReference type="Proteomes" id="UP000799757"/>
    </source>
</evidence>
<feature type="region of interest" description="C-terminal hotdog fold" evidence="9">
    <location>
        <begin position="1101"/>
        <end position="1250"/>
    </location>
</feature>
<keyword evidence="6" id="KW-0677">Repeat</keyword>
<dbReference type="Proteomes" id="UP000799757">
    <property type="component" value="Unassembled WGS sequence"/>
</dbReference>
<dbReference type="Pfam" id="PF21089">
    <property type="entry name" value="PKS_DH_N"/>
    <property type="match status" value="1"/>
</dbReference>
<feature type="domain" description="Ketosynthase family 3 (KS3)" evidence="12">
    <location>
        <begin position="9"/>
        <end position="448"/>
    </location>
</feature>
<dbReference type="InterPro" id="IPR050091">
    <property type="entry name" value="PKS_NRPS_Biosynth_Enz"/>
</dbReference>
<dbReference type="InterPro" id="IPR018201">
    <property type="entry name" value="Ketoacyl_synth_AS"/>
</dbReference>
<dbReference type="GO" id="GO:0032259">
    <property type="term" value="P:methylation"/>
    <property type="evidence" value="ECO:0007669"/>
    <property type="project" value="UniProtKB-KW"/>
</dbReference>
<dbReference type="InterPro" id="IPR049551">
    <property type="entry name" value="PKS_DH_C"/>
</dbReference>
<dbReference type="Pfam" id="PF00668">
    <property type="entry name" value="Condensation"/>
    <property type="match status" value="1"/>
</dbReference>
<keyword evidence="5" id="KW-0808">Transferase</keyword>
<dbReference type="InterPro" id="IPR049900">
    <property type="entry name" value="PKS_mFAS_DH"/>
</dbReference>
<dbReference type="GO" id="GO:0031177">
    <property type="term" value="F:phosphopantetheine binding"/>
    <property type="evidence" value="ECO:0007669"/>
    <property type="project" value="InterPro"/>
</dbReference>
<dbReference type="Gene3D" id="1.10.1200.10">
    <property type="entry name" value="ACP-like"/>
    <property type="match status" value="2"/>
</dbReference>
<dbReference type="Gene3D" id="3.30.300.30">
    <property type="match status" value="1"/>
</dbReference>
<dbReference type="Gene3D" id="3.30.559.10">
    <property type="entry name" value="Chloramphenicol acetyltransferase-like domain"/>
    <property type="match status" value="1"/>
</dbReference>
<dbReference type="InterPro" id="IPR014043">
    <property type="entry name" value="Acyl_transferase_dom"/>
</dbReference>
<evidence type="ECO:0000259" key="13">
    <source>
        <dbReference type="PROSITE" id="PS52019"/>
    </source>
</evidence>
<reference evidence="14" key="1">
    <citation type="journal article" date="2020" name="Stud. Mycol.">
        <title>101 Dothideomycetes genomes: a test case for predicting lifestyles and emergence of pathogens.</title>
        <authorList>
            <person name="Haridas S."/>
            <person name="Albert R."/>
            <person name="Binder M."/>
            <person name="Bloem J."/>
            <person name="Labutti K."/>
            <person name="Salamov A."/>
            <person name="Andreopoulos B."/>
            <person name="Baker S."/>
            <person name="Barry K."/>
            <person name="Bills G."/>
            <person name="Bluhm B."/>
            <person name="Cannon C."/>
            <person name="Castanera R."/>
            <person name="Culley D."/>
            <person name="Daum C."/>
            <person name="Ezra D."/>
            <person name="Gonzalez J."/>
            <person name="Henrissat B."/>
            <person name="Kuo A."/>
            <person name="Liang C."/>
            <person name="Lipzen A."/>
            <person name="Lutzoni F."/>
            <person name="Magnuson J."/>
            <person name="Mondo S."/>
            <person name="Nolan M."/>
            <person name="Ohm R."/>
            <person name="Pangilinan J."/>
            <person name="Park H.-J."/>
            <person name="Ramirez L."/>
            <person name="Alfaro M."/>
            <person name="Sun H."/>
            <person name="Tritt A."/>
            <person name="Yoshinaga Y."/>
            <person name="Zwiers L.-H."/>
            <person name="Turgeon B."/>
            <person name="Goodwin S."/>
            <person name="Spatafora J."/>
            <person name="Crous P."/>
            <person name="Grigoriev I."/>
        </authorList>
    </citation>
    <scope>NUCLEOTIDE SEQUENCE</scope>
    <source>
        <strain evidence="14">CBS 109.77</strain>
    </source>
</reference>
<evidence type="ECO:0000256" key="9">
    <source>
        <dbReference type="PROSITE-ProRule" id="PRU01363"/>
    </source>
</evidence>
<gene>
    <name evidence="14" type="ORF">K505DRAFT_294728</name>
</gene>
<evidence type="ECO:0000256" key="10">
    <source>
        <dbReference type="SAM" id="MobiDB-lite"/>
    </source>
</evidence>
<dbReference type="PROSITE" id="PS52019">
    <property type="entry name" value="PKS_MFAS_DH"/>
    <property type="match status" value="1"/>
</dbReference>
<dbReference type="Gene3D" id="3.10.129.110">
    <property type="entry name" value="Polyketide synthase dehydratase"/>
    <property type="match status" value="1"/>
</dbReference>
<dbReference type="InterPro" id="IPR001227">
    <property type="entry name" value="Ac_transferase_dom_sf"/>
</dbReference>
<dbReference type="Gene3D" id="3.40.50.720">
    <property type="entry name" value="NAD(P)-binding Rossmann-like Domain"/>
    <property type="match status" value="3"/>
</dbReference>
<dbReference type="SMART" id="SM00825">
    <property type="entry name" value="PKS_KS"/>
    <property type="match status" value="1"/>
</dbReference>
<dbReference type="InterPro" id="IPR020806">
    <property type="entry name" value="PKS_PP-bd"/>
</dbReference>
<dbReference type="InterPro" id="IPR045851">
    <property type="entry name" value="AMP-bd_C_sf"/>
</dbReference>
<dbReference type="SUPFAM" id="SSF51735">
    <property type="entry name" value="NAD(P)-binding Rossmann-fold domains"/>
    <property type="match status" value="2"/>
</dbReference>
<dbReference type="PROSITE" id="PS00455">
    <property type="entry name" value="AMP_BINDING"/>
    <property type="match status" value="1"/>
</dbReference>
<dbReference type="PANTHER" id="PTHR43775:SF20">
    <property type="entry name" value="HYBRID PKS-NRPS SYNTHETASE APDA"/>
    <property type="match status" value="1"/>
</dbReference>
<dbReference type="Gene3D" id="3.40.50.150">
    <property type="entry name" value="Vaccinia Virus protein VP39"/>
    <property type="match status" value="1"/>
</dbReference>
<evidence type="ECO:0000259" key="12">
    <source>
        <dbReference type="PROSITE" id="PS52004"/>
    </source>
</evidence>
<evidence type="ECO:0000256" key="8">
    <source>
        <dbReference type="ARBA" id="ARBA00029454"/>
    </source>
</evidence>
<dbReference type="InterPro" id="IPR009081">
    <property type="entry name" value="PP-bd_ACP"/>
</dbReference>
<dbReference type="SMART" id="SM00826">
    <property type="entry name" value="PKS_DH"/>
    <property type="match status" value="1"/>
</dbReference>
<comment type="similarity">
    <text evidence="8">Belongs to the NRP synthetase family.</text>
</comment>
<dbReference type="PROSITE" id="PS52004">
    <property type="entry name" value="KS3_2"/>
    <property type="match status" value="1"/>
</dbReference>
<dbReference type="SUPFAM" id="SSF55048">
    <property type="entry name" value="Probable ACP-binding domain of malonyl-CoA ACP transacylase"/>
    <property type="match status" value="1"/>
</dbReference>
<evidence type="ECO:0000313" key="14">
    <source>
        <dbReference type="EMBL" id="KAF2799403.1"/>
    </source>
</evidence>
<dbReference type="InterPro" id="IPR006162">
    <property type="entry name" value="Ppantetheine_attach_site"/>
</dbReference>
<feature type="active site" description="Proton donor; for dehydratase activity" evidence="9">
    <location>
        <position position="1156"/>
    </location>
</feature>
<dbReference type="InterPro" id="IPR013968">
    <property type="entry name" value="PKS_KR"/>
</dbReference>
<dbReference type="Pfam" id="PF16197">
    <property type="entry name" value="KAsynt_C_assoc"/>
    <property type="match status" value="1"/>
</dbReference>
<dbReference type="InterPro" id="IPR042099">
    <property type="entry name" value="ANL_N_sf"/>
</dbReference>
<dbReference type="Gene3D" id="3.30.559.30">
    <property type="entry name" value="Nonribosomal peptide synthetase, condensation domain"/>
    <property type="match status" value="1"/>
</dbReference>
<dbReference type="SMART" id="SM00823">
    <property type="entry name" value="PKS_PP"/>
    <property type="match status" value="2"/>
</dbReference>
<dbReference type="InterPro" id="IPR023213">
    <property type="entry name" value="CAT-like_dom_sf"/>
</dbReference>
<dbReference type="Pfam" id="PF08242">
    <property type="entry name" value="Methyltransf_12"/>
    <property type="match status" value="1"/>
</dbReference>
<evidence type="ECO:0000256" key="7">
    <source>
        <dbReference type="ARBA" id="ARBA00023268"/>
    </source>
</evidence>
<dbReference type="Gene3D" id="3.40.47.10">
    <property type="match status" value="1"/>
</dbReference>
<dbReference type="Pfam" id="PF00698">
    <property type="entry name" value="Acyl_transf_1"/>
    <property type="match status" value="1"/>
</dbReference>
<dbReference type="CDD" id="cd02440">
    <property type="entry name" value="AdoMet_MTases"/>
    <property type="match status" value="1"/>
</dbReference>
<dbReference type="Pfam" id="PF08659">
    <property type="entry name" value="KR"/>
    <property type="match status" value="1"/>
</dbReference>
<feature type="compositionally biased region" description="Polar residues" evidence="10">
    <location>
        <begin position="2487"/>
        <end position="2511"/>
    </location>
</feature>
<dbReference type="Gene3D" id="3.40.366.10">
    <property type="entry name" value="Malonyl-Coenzyme A Acyl Carrier Protein, domain 2"/>
    <property type="match status" value="1"/>
</dbReference>
<dbReference type="InterPro" id="IPR014030">
    <property type="entry name" value="Ketoacyl_synth_N"/>
</dbReference>
<accession>A0A6A6XT53</accession>
<dbReference type="CDD" id="cd19532">
    <property type="entry name" value="C_PKS-NRPS"/>
    <property type="match status" value="1"/>
</dbReference>
<dbReference type="Pfam" id="PF00109">
    <property type="entry name" value="ketoacyl-synt"/>
    <property type="match status" value="1"/>
</dbReference>
<dbReference type="Gene3D" id="3.30.70.3290">
    <property type="match status" value="1"/>
</dbReference>
<dbReference type="PANTHER" id="PTHR43775">
    <property type="entry name" value="FATTY ACID SYNTHASE"/>
    <property type="match status" value="1"/>
</dbReference>
<dbReference type="GO" id="GO:0009403">
    <property type="term" value="P:toxin biosynthetic process"/>
    <property type="evidence" value="ECO:0007669"/>
    <property type="project" value="UniProtKB-ARBA"/>
</dbReference>
<evidence type="ECO:0000256" key="3">
    <source>
        <dbReference type="ARBA" id="ARBA00022598"/>
    </source>
</evidence>
<dbReference type="Pfam" id="PF00550">
    <property type="entry name" value="PP-binding"/>
    <property type="match status" value="2"/>
</dbReference>
<dbReference type="Pfam" id="PF07993">
    <property type="entry name" value="NAD_binding_4"/>
    <property type="match status" value="1"/>
</dbReference>
<dbReference type="OrthoDB" id="329835at2759"/>
<dbReference type="InterPro" id="IPR001242">
    <property type="entry name" value="Condensation_dom"/>
</dbReference>
<dbReference type="CDD" id="cd00833">
    <property type="entry name" value="PKS"/>
    <property type="match status" value="1"/>
</dbReference>
<feature type="domain" description="PKS/mFAS DH" evidence="13">
    <location>
        <begin position="950"/>
        <end position="1250"/>
    </location>
</feature>
<dbReference type="SUPFAM" id="SSF53901">
    <property type="entry name" value="Thiolase-like"/>
    <property type="match status" value="1"/>
</dbReference>
<dbReference type="InterPro" id="IPR016035">
    <property type="entry name" value="Acyl_Trfase/lysoPLipase"/>
</dbReference>
<dbReference type="PROSITE" id="PS00606">
    <property type="entry name" value="KS3_1"/>
    <property type="match status" value="1"/>
</dbReference>
<dbReference type="SUPFAM" id="SSF47336">
    <property type="entry name" value="ACP-like"/>
    <property type="match status" value="2"/>
</dbReference>
<dbReference type="Pfam" id="PF14765">
    <property type="entry name" value="PS-DH"/>
    <property type="match status" value="1"/>
</dbReference>
<feature type="active site" description="Proton acceptor; for dehydratase activity" evidence="9">
    <location>
        <position position="982"/>
    </location>
</feature>
<dbReference type="SUPFAM" id="SSF52777">
    <property type="entry name" value="CoA-dependent acyltransferases"/>
    <property type="match status" value="2"/>
</dbReference>
<sequence length="4007" mass="443397">MEYITNSKAEPIAIIGTSCRFPGGSDSPSKLWELLKHPVDLSNDIPPTRFNTTGFYHENAEHSGSTNVKRAYLLEEDPLKFDHDFFGISAKEAESMDPQQRITLETVYESIESAGYSISQLRGSSTSVFVGQMTDDYRDVMIRDLDYHPQHAGTGISRCILANRVSYTFDWRGPSVNIDTACSSSLVGLHQAVQSLRSVESELAVVVGVNLVFGPDMFSFLSSLHMLSSTGRSRMWDVNADGYARGEGFAAVVLKPLSKALADGDAIESVIRETGVNQDGRSTGLTVPNAAAQAELVKSTYAKCGLDCHKPQDRCQYFEAHGTGTPVGDPKEAEGISLAFFPTHEIPEMGRSEIDRIYVGSVKTVIGHSEGAAGLASLLKASKAVHHGLIPPNLHFSQLNPAIEQYYAHLEVPTSLISWPKLPTGAPRRASVNSFGFGGTNAHAIVESWEPPSSTSAAQCSSPILGPFVLSANTEIALAATITFLSETIKHQKTANLERLAWTLQARRTDFMYRASFVASSKEQLITQLDNTAADKKSLTFITKATKISNVRILGVFTGQGAQWATMGAGLYLHSAHYRNTIQKLEATLLDIPLAPTWSLAEELLGDDPMRTTSAEISQPLCTALQVALIDLLRECGIKFSGVVGHSSGEIAAAYAAGVLNATDAMLVAYYRGYHSHRTLLSEGRLGKMMSVSMSTKDAEDFCQQPRYYGRICVAAKNSRSSVTLSGDADAIDEAKQALDAKAIFSRILRVDKAYHSHHMDSIRDPYLKSLHDLKIRPVRNCFGGSCNWYSSVYGPEDNINMATPVSFAHSYWTENLKNPVLFYNAISSAVQAEHFDLALEIGPHPSLRGPATESIQHVLSRSLPYHGVLERGKDAVETFSSALGFVWKNIASPVPAVDFSRYLKACNGPDWTAPRVQQNLPPYPWDHDRPIISESRKAKQWRTQTTLRHELLGRPDSNGGTREVRWRNILRLKDVDWLEGHQFQHQVLLPAAGYLTMALDASHHLIGDAQPVKLIELQDVVIHNGITLEEGSPGVEITFIIRLVEDNAMFKTAEFSCRSSNASATSPVLDQQILTGRVLLEVGLPSKDTLPGRVPPSLPMTTVSTDRFYLWMRKIGLDYSEPFILDTIQRRLDIATVTTKIKEPDRYAIHPGTLDSILQGFYAAFSYPGDGRVWTTYLPKSFRRARFSMHRSKQTSDSIGSKLVADIRLSESTADSISGDIDVFYADDWHPQIQLQDIVFSALEVPSEVNDRSMFWQTKWKRQILSPEWPHLQVASEPQIKLHEICERTAYFYLRRLCMTIAAEDISSELSRYHRFLKWAAGIESHPYWDKDTFESMTELINKHPVVHIDLEVMQYLGSQLPFILRGTVPISEVSRHDDMLEKLYTYGLGFSEANNHLGEILERLVHQYPRMRVLEIGTGKGAITSIALRHLDTRCESYTFTDASPSVLSAAENRFSAYKSFLRYKTFDIERPPVEQGFQPYSYDLAIVAHALHTTKSLSQTMQNCRKLLRPGGHIILLEMTSTKTLHIPFLATLLPGMWQRPISTETQWDAILKENLFSGVDHTLRDFEDDSMHAFSTIVSQAVDNRVNFLRDPLASAGGVSRMKNLLIIGGRTLTVSKLVANLSSLLAPFFESITAVHKLERVTEGSVTYGTDVICLSGLEESTFVRMNQRRLSAMQSLFRAGRYMLWTTRGCLSDDPYANIIVGLARSASREMTHLRLKLVDVDHARLRRPQPEATIFSEMMLQMMYLDMQASRDILWSNETEVAVADGSVLIPRVVPDHDANRSFNAARRRIMIDLSPTSHRIEISTRHSSNILSLNPISKADAQVLEAPMHVLSSSLFRFVCLDSTSQEFHVCLGYSEDMSQKILGISETNASTVTTVPECSFTWNSDNDPEAVLSALLTVILCKSLVSNSKGTIWAHNADNYTAKLIREAANHENASVFLTSSHGPSAQTVRDEITHIHPLITERELRSLVPQNIRRFANLGPPDSNRLADFLTSFIKEAVEIQPEIQRMKVSQTICLAFSMPHLVQILETYCNYPDLLDINPSPLQHTTVRADKLYEQPETGVATTVVSWHEIQSMQVQVIPAVSRRLFQDHKTYFLIGLTSGLGLSLCEWMIDHGARYFALASRNPAVAPGIVAHLQEKGAVLRIFSLDISNMESLKEVHYDICSSMPPIAGVANAALVVRDHPFDGMSLEDLEAVFKPKVVGSHNLDQLFHSTKLDFFVLFGSVASVVGKPGQSSYNAANLFMSALATRRRKRGFAASIIHFGMLLGLGFIHERAGPNVEARFRQDDLPAITEADLHAIFAQAILSGHPGDGMNPEVISGLGTEIETPWRTMPRFSHCRIDTEEDGTEGQTHDLNKSSHSIQDRLKNSHNSEDALLILKATLSERVTVALGRPGVDIDEHVGLISLGLDSLIAVEIRSWLLKILQVDVPILKLLGGSSLLDLCHDVLRKLANSSMPHNPYTESNHKRMDVNMDDPNSDTSRQETPSSSAVNGIASTPTMDSDGSEGNMPNTNRGTELCLTSPAQYLLPNVGNCPPRTPTIYERTGDMSHAQAQLYFLHEYLQNNAHNVAYSGRFHGQLDIKRLEEALWVVGKRHEAMRSAYFVDKSTSAPVQAVLREPCILLAHNVISDDSEAQAVVDSVKDYTFDIENGVVMRVTVLTRSPSLHYITFNHHHIALDGFSWLIFIADLARTYSGSLKNTPAVLGIQQSMDMAKRQLEAFTPRNLDPVLTFWKDIYRTIPQPLPLFPFARVTSRPMIKDFIVDTSVVELPSRLAQRVEMAASKIGVTTFHFHLATLATFLARCLHIDDIAIGVVDANRMEAQDMSTVGYFLNMLPVRIPLKQTETFEKVAKRSSDAALAAMTHSYAPLDLVISSLGISGSTDHHPLFQVAINYRKGFLIETEFGTDSRIQWDSAVPGGHPYDLLLDIAVTPEGIRISLVTQRSLYEKFDGALLLNWYMRALEALAMDPNCEVGRCPFFNDTDVADAIKLGRGSQIDIPWDSKITDRIDQVTAELPESIAIKDDHGQTLTYAQMRARTSQMRHAICTSPSGSHIATLLDPVVDAVCSILAVLQLGLVWIPLDTRNHQQRLRAIVGESRPRVLICHNATMQMAQQISAGIDNISIVSIDGLPPDLVNSSADGEVYGNGNMKSDPAMIFYTSGSTGVPKGVVLTQEGLVNQIYGTISTLRLGRETTLQHSPLGFDLMLDQIFLALCNGGTVIMASKSERGDPTELAKLMVRHGVTLTHFVPSEYIGLLNYGHGILKNSTSWRYAMSGGEKLSKKLRRAFHKLGYPGLNLVNVYGPAEITLACARGVIPDGELNDVHSSKISNDHLRPSPNYNLEIRDSDMNLLPIGFPGEICISGPGVGLGYLHRQEESSRKFVEYDDVRYSKVRQYRSGDKGRLLHDGTLQVLGRLDGDNQVKIHGFRIELDEIANAIVHVSKGAIVNAAASARSTKVSDYLVAFVVFGIDFTGDRTVFLSRLKSKLPLPPIMKPTVIIPIEQIPATANGKTDRHAVDRLIIPKRTDRSSMGTSLHHLSPIEQSVKEVWEEVLSTHEFDVINPSSDFFQVGGTSILMIKLKSVLKVQFGITFSIPSLFHASTLRAMANLISNSTENAQGTVLLSSDTPFLGRKGKQQVVDWDLEIANLVDNLERPRSILVASKKKGLIIVLSGATGFIGRHLLSQLIQDPRVALVHCVSIRPDTCGEARHVAVHSTKVIEYVGDLSAPSLGLSDSQFTSLTQEVDVIIHNGADVSLLKTYQSLRRANVVSTRTLCEMAIPRRVPLHFVSTASVAKVVQRQPLFEVSASTAQQVDHDRLNTVDGYAASKWVSEALLERAAADNGLPAYVHRLAHVVGESASELDAVGMLTKYSLMLGAFPRIAAEDVSGQWDFVSAQETVRNMVEAAIMSADSSSSRQPVFINHCNDEKIQHDGFQAHLESMAGRPLRQMEMKAWLVEAGDRGLHPLVMEFFSAFHEGRGKLDLPLIARGVRNAFPGRSDM</sequence>
<dbReference type="InterPro" id="IPR036736">
    <property type="entry name" value="ACP-like_sf"/>
</dbReference>
<feature type="region of interest" description="N-terminal hotdog fold" evidence="9">
    <location>
        <begin position="950"/>
        <end position="1086"/>
    </location>
</feature>
<protein>
    <submittedName>
        <fullName evidence="14">Hybrid PKS-NRPS PsoA</fullName>
    </submittedName>
</protein>
<evidence type="ECO:0000259" key="11">
    <source>
        <dbReference type="PROSITE" id="PS50075"/>
    </source>
</evidence>
<dbReference type="InterPro" id="IPR000873">
    <property type="entry name" value="AMP-dep_synth/lig_dom"/>
</dbReference>
<dbReference type="SUPFAM" id="SSF56801">
    <property type="entry name" value="Acetyl-CoA synthetase-like"/>
    <property type="match status" value="1"/>
</dbReference>
<evidence type="ECO:0000256" key="4">
    <source>
        <dbReference type="ARBA" id="ARBA00022603"/>
    </source>
</evidence>
<dbReference type="InterPro" id="IPR013217">
    <property type="entry name" value="Methyltransf_12"/>
</dbReference>
<dbReference type="InterPro" id="IPR042104">
    <property type="entry name" value="PKS_dehydratase_sf"/>
</dbReference>
<dbReference type="PROSITE" id="PS00012">
    <property type="entry name" value="PHOSPHOPANTETHEINE"/>
    <property type="match status" value="1"/>
</dbReference>
<dbReference type="InterPro" id="IPR057326">
    <property type="entry name" value="KR_dom"/>
</dbReference>
<dbReference type="EMBL" id="MU001765">
    <property type="protein sequence ID" value="KAF2799403.1"/>
    <property type="molecule type" value="Genomic_DNA"/>
</dbReference>
<dbReference type="CDD" id="cd05930">
    <property type="entry name" value="A_NRPS"/>
    <property type="match status" value="1"/>
</dbReference>
<dbReference type="GO" id="GO:0004312">
    <property type="term" value="F:fatty acid synthase activity"/>
    <property type="evidence" value="ECO:0007669"/>
    <property type="project" value="TreeGrafter"/>
</dbReference>
<dbReference type="InterPro" id="IPR020807">
    <property type="entry name" value="PKS_DH"/>
</dbReference>
<evidence type="ECO:0000256" key="1">
    <source>
        <dbReference type="ARBA" id="ARBA00022450"/>
    </source>
</evidence>
<name>A0A6A6XT53_9PLEO</name>
<feature type="region of interest" description="Disordered" evidence="10">
    <location>
        <begin position="2463"/>
        <end position="2519"/>
    </location>
</feature>
<dbReference type="InterPro" id="IPR020845">
    <property type="entry name" value="AMP-binding_CS"/>
</dbReference>
<dbReference type="SUPFAM" id="SSF53335">
    <property type="entry name" value="S-adenosyl-L-methionine-dependent methyltransferases"/>
    <property type="match status" value="1"/>
</dbReference>
<dbReference type="InterPro" id="IPR013120">
    <property type="entry name" value="FAR_NAD-bd"/>
</dbReference>
<proteinExistence type="inferred from homology"/>
<evidence type="ECO:0000256" key="6">
    <source>
        <dbReference type="ARBA" id="ARBA00022737"/>
    </source>
</evidence>
<keyword evidence="15" id="KW-1185">Reference proteome</keyword>
<dbReference type="InterPro" id="IPR032821">
    <property type="entry name" value="PKS_assoc"/>
</dbReference>
<dbReference type="GO" id="GO:0008168">
    <property type="term" value="F:methyltransferase activity"/>
    <property type="evidence" value="ECO:0007669"/>
    <property type="project" value="UniProtKB-KW"/>
</dbReference>
<keyword evidence="3" id="KW-0436">Ligase</keyword>
<feature type="domain" description="Carrier" evidence="11">
    <location>
        <begin position="2382"/>
        <end position="2460"/>
    </location>
</feature>
<dbReference type="SMART" id="SM00822">
    <property type="entry name" value="PKS_KR"/>
    <property type="match status" value="1"/>
</dbReference>
<dbReference type="Gene3D" id="3.40.50.12780">
    <property type="entry name" value="N-terminal domain of ligase-like"/>
    <property type="match status" value="1"/>
</dbReference>
<dbReference type="GO" id="GO:0006633">
    <property type="term" value="P:fatty acid biosynthetic process"/>
    <property type="evidence" value="ECO:0007669"/>
    <property type="project" value="InterPro"/>
</dbReference>
<keyword evidence="2" id="KW-0597">Phosphoprotein</keyword>
<keyword evidence="1" id="KW-0596">Phosphopantetheine</keyword>
<keyword evidence="7" id="KW-0511">Multifunctional enzyme</keyword>
<dbReference type="SMART" id="SM00827">
    <property type="entry name" value="PKS_AT"/>
    <property type="match status" value="1"/>
</dbReference>
<dbReference type="GO" id="GO:0016874">
    <property type="term" value="F:ligase activity"/>
    <property type="evidence" value="ECO:0007669"/>
    <property type="project" value="UniProtKB-KW"/>
</dbReference>
<organism evidence="14 15">
    <name type="scientific">Melanomma pulvis-pyrius CBS 109.77</name>
    <dbReference type="NCBI Taxonomy" id="1314802"/>
    <lineage>
        <taxon>Eukaryota</taxon>
        <taxon>Fungi</taxon>
        <taxon>Dikarya</taxon>
        <taxon>Ascomycota</taxon>
        <taxon>Pezizomycotina</taxon>
        <taxon>Dothideomycetes</taxon>
        <taxon>Pleosporomycetidae</taxon>
        <taxon>Pleosporales</taxon>
        <taxon>Melanommataceae</taxon>
        <taxon>Melanomma</taxon>
    </lineage>
</organism>
<dbReference type="InterPro" id="IPR020841">
    <property type="entry name" value="PKS_Beta-ketoAc_synthase_dom"/>
</dbReference>